<dbReference type="PROSITE" id="PS50156">
    <property type="entry name" value="SSD"/>
    <property type="match status" value="1"/>
</dbReference>
<keyword evidence="7" id="KW-0175">Coiled coil</keyword>
<feature type="transmembrane region" description="Helical" evidence="8">
    <location>
        <begin position="313"/>
        <end position="335"/>
    </location>
</feature>
<comment type="subcellular location">
    <subcellularLocation>
        <location evidence="1">Cell membrane</location>
        <topology evidence="1">Multi-pass membrane protein</topology>
    </subcellularLocation>
</comment>
<sequence length="1410" mass="148637">MKQKDGSKKRYIVQAIIWIILLIASLITLPNINQLVREKGQIKLPSDLTSQVADNIQNHWGRHEDNTRQVVVVFNNGDRKLSANQQDNIDATINSFKHQENKYHIKSMTAPNENKYTRAQLISKDKTTEILQLNVDKKITVAKTRELITKGAKTPGVKTYVTGSDILNDDFISETQEGIKKTETITIVFIFIVLALIFRSPLTPIFSLLSVGISMLISLSVVMNLAKHFNFPLSNFTQVFMVVVLFGIGTDYNILMFDQFKEELSKGLSPLQATRRSLRIAGKTILFSGSSVLIGFSTLGLAKFSIYRSAVGVAVSVAILLLALLTLNPFFMAMLGKKIFWPSKKFNGSSTNKMWHNISKTMVKMPFIGLIVTALCALPFLLSKGSPLNYDTLVELNDSVPAKQGFKVVQKHFSKGTAEPTTLYIKTDHPVDNEKDLKEIDELARQIQAVKGVKTVATVTEPGGSKLKELYVNDQLKTVTNGTKDARKGLNQISDGLDGANFQLKGANIQTGVDGAKKLYDGSQQLQAGANTLANGASTLGNGMVTYANGVYTLNNGMSQLAAATGGLGSGVDALYNGANALNSGLATLNSKTSTLSTGVNALFNGANALNGGLSTLNSKTGALSTGVNALFNGANALNGGLSTLNSKTGALSTGVNKLTDGSNQLVNGSNELADKLNAAKNNQQLAQLGPKVKELQTGANQVADGLKQVQNQLNSSQMQQLKSQLGNLTNALSQLQNAATPDISGIQKTAQALSSNSDKAKTDAGNLQNALNQLKQAAGSASSGSAGLSNQDINNIVNSVQGLNDSQKQQLQGALQSASNQIMQKQQQMMSGLSNSINNATNSAQALQNDMQSVSSSGSDLSNQLNQLQSTAEQLSKLKTMASQSQTQEAVNNLNNAVNQLQGAINKLAPGSSQVADGVGQLSQATGQIQDMVNQAAAGATQISNGANALNGGLNQLGSQVPALTSGIAQLANGSNQLAGGIGSMKGQLPTLTGGIAQLANGSNQLAGGIGSMKNQLPALTGGVAQLANGSNQLAGGIGSMRSQMPTMLGAISALSAGTGELAANAPALVSGAGQVSSGAALLAQNQGTLTNGLGQMYSQINGMAGQVNELETGLTTASNGAKKINSGLGTANSYLTGLKDSAAADTYYVPKDVLRSKEYKKAEDSYLSQNKHAVKFTIVLNENPSSLSAMKTVENIQSLVNKSIKGTSLSGAKVALGGQTAYINDTRNVASKDFIRTAIIMLTGILLALMLITRSILQPFYILGTLLLAYIMSLDITHLISKAFLGQSMLTWNTPFFSFIMLIALGVDYSIFLMMKYQEYDGFLATPGARIVKAATEIGAVVVSAALILSGTFAALMPSGVLTLIQVALVVIIGLTILVFAIPTIIPSLLSLTYPIKDKMDKKTKKKH</sequence>
<dbReference type="InterPro" id="IPR050545">
    <property type="entry name" value="Mycobact_MmpL"/>
</dbReference>
<evidence type="ECO:0000313" key="11">
    <source>
        <dbReference type="Proteomes" id="UP000051291"/>
    </source>
</evidence>
<protein>
    <submittedName>
        <fullName evidence="10">Transport protein</fullName>
    </submittedName>
</protein>
<keyword evidence="4 8" id="KW-0812">Transmembrane</keyword>
<evidence type="ECO:0000313" key="10">
    <source>
        <dbReference type="EMBL" id="KRM51852.1"/>
    </source>
</evidence>
<feature type="coiled-coil region" evidence="7">
    <location>
        <begin position="719"/>
        <end position="778"/>
    </location>
</feature>
<dbReference type="SUPFAM" id="SSF58104">
    <property type="entry name" value="Methyl-accepting chemotaxis protein (MCP) signaling domain"/>
    <property type="match status" value="1"/>
</dbReference>
<dbReference type="GO" id="GO:0005886">
    <property type="term" value="C:plasma membrane"/>
    <property type="evidence" value="ECO:0007669"/>
    <property type="project" value="UniProtKB-SubCell"/>
</dbReference>
<dbReference type="PANTHER" id="PTHR33406">
    <property type="entry name" value="MEMBRANE PROTEIN MJ1562-RELATED"/>
    <property type="match status" value="1"/>
</dbReference>
<dbReference type="EMBL" id="AYYZ01000029">
    <property type="protein sequence ID" value="KRM51852.1"/>
    <property type="molecule type" value="Genomic_DNA"/>
</dbReference>
<feature type="transmembrane region" description="Helical" evidence="8">
    <location>
        <begin position="363"/>
        <end position="382"/>
    </location>
</feature>
<feature type="coiled-coil region" evidence="7">
    <location>
        <begin position="809"/>
        <end position="905"/>
    </location>
</feature>
<dbReference type="RefSeq" id="WP_057906895.1">
    <property type="nucleotide sequence ID" value="NZ_AYYZ01000029.1"/>
</dbReference>
<dbReference type="InterPro" id="IPR004869">
    <property type="entry name" value="MMPL_dom"/>
</dbReference>
<evidence type="ECO:0000256" key="2">
    <source>
        <dbReference type="ARBA" id="ARBA00010157"/>
    </source>
</evidence>
<dbReference type="InterPro" id="IPR000731">
    <property type="entry name" value="SSD"/>
</dbReference>
<feature type="transmembrane region" description="Helical" evidence="8">
    <location>
        <begin position="1365"/>
        <end position="1398"/>
    </location>
</feature>
<evidence type="ECO:0000259" key="9">
    <source>
        <dbReference type="PROSITE" id="PS50156"/>
    </source>
</evidence>
<organism evidence="10 11">
    <name type="scientific">Ligilactobacillus araffinosus DSM 20653</name>
    <dbReference type="NCBI Taxonomy" id="1423820"/>
    <lineage>
        <taxon>Bacteria</taxon>
        <taxon>Bacillati</taxon>
        <taxon>Bacillota</taxon>
        <taxon>Bacilli</taxon>
        <taxon>Lactobacillales</taxon>
        <taxon>Lactobacillaceae</taxon>
        <taxon>Ligilactobacillus</taxon>
    </lineage>
</organism>
<comment type="caution">
    <text evidence="10">The sequence shown here is derived from an EMBL/GenBank/DDBJ whole genome shotgun (WGS) entry which is preliminary data.</text>
</comment>
<evidence type="ECO:0000256" key="7">
    <source>
        <dbReference type="SAM" id="Coils"/>
    </source>
</evidence>
<keyword evidence="3" id="KW-1003">Cell membrane</keyword>
<dbReference type="Gene3D" id="1.10.287.1490">
    <property type="match status" value="1"/>
</dbReference>
<feature type="transmembrane region" description="Helical" evidence="8">
    <location>
        <begin position="1236"/>
        <end position="1255"/>
    </location>
</feature>
<dbReference type="Pfam" id="PF03176">
    <property type="entry name" value="MMPL"/>
    <property type="match status" value="2"/>
</dbReference>
<feature type="transmembrane region" description="Helical" evidence="8">
    <location>
        <begin position="182"/>
        <end position="198"/>
    </location>
</feature>
<feature type="transmembrane region" description="Helical" evidence="8">
    <location>
        <begin position="238"/>
        <end position="257"/>
    </location>
</feature>
<feature type="transmembrane region" description="Helical" evidence="8">
    <location>
        <begin position="285"/>
        <end position="307"/>
    </location>
</feature>
<evidence type="ECO:0000256" key="4">
    <source>
        <dbReference type="ARBA" id="ARBA00022692"/>
    </source>
</evidence>
<accession>A0A0R1ZM61</accession>
<evidence type="ECO:0000256" key="8">
    <source>
        <dbReference type="SAM" id="Phobius"/>
    </source>
</evidence>
<evidence type="ECO:0000256" key="1">
    <source>
        <dbReference type="ARBA" id="ARBA00004651"/>
    </source>
</evidence>
<feature type="transmembrane region" description="Helical" evidence="8">
    <location>
        <begin position="12"/>
        <end position="32"/>
    </location>
</feature>
<evidence type="ECO:0000256" key="3">
    <source>
        <dbReference type="ARBA" id="ARBA00022475"/>
    </source>
</evidence>
<dbReference type="Gene3D" id="1.20.1640.10">
    <property type="entry name" value="Multidrug efflux transporter AcrB transmembrane domain"/>
    <property type="match status" value="2"/>
</dbReference>
<reference evidence="10 11" key="1">
    <citation type="journal article" date="2015" name="Genome Announc.">
        <title>Expanding the biotechnology potential of lactobacilli through comparative genomics of 213 strains and associated genera.</title>
        <authorList>
            <person name="Sun Z."/>
            <person name="Harris H.M."/>
            <person name="McCann A."/>
            <person name="Guo C."/>
            <person name="Argimon S."/>
            <person name="Zhang W."/>
            <person name="Yang X."/>
            <person name="Jeffery I.B."/>
            <person name="Cooney J.C."/>
            <person name="Kagawa T.F."/>
            <person name="Liu W."/>
            <person name="Song Y."/>
            <person name="Salvetti E."/>
            <person name="Wrobel A."/>
            <person name="Rasinkangas P."/>
            <person name="Parkhill J."/>
            <person name="Rea M.C."/>
            <person name="O'Sullivan O."/>
            <person name="Ritari J."/>
            <person name="Douillard F.P."/>
            <person name="Paul Ross R."/>
            <person name="Yang R."/>
            <person name="Briner A.E."/>
            <person name="Felis G.E."/>
            <person name="de Vos W.M."/>
            <person name="Barrangou R."/>
            <person name="Klaenhammer T.R."/>
            <person name="Caufield P.W."/>
            <person name="Cui Y."/>
            <person name="Zhang H."/>
            <person name="O'Toole P.W."/>
        </authorList>
    </citation>
    <scope>NUCLEOTIDE SEQUENCE [LARGE SCALE GENOMIC DNA]</scope>
    <source>
        <strain evidence="10 11">DSM 20653</strain>
    </source>
</reference>
<feature type="transmembrane region" description="Helical" evidence="8">
    <location>
        <begin position="1336"/>
        <end position="1359"/>
    </location>
</feature>
<evidence type="ECO:0000256" key="6">
    <source>
        <dbReference type="ARBA" id="ARBA00023136"/>
    </source>
</evidence>
<dbReference type="STRING" id="1423820.FC64_GL001045"/>
<gene>
    <name evidence="10" type="ORF">FC64_GL001045</name>
</gene>
<comment type="similarity">
    <text evidence="2">Belongs to the resistance-nodulation-cell division (RND) (TC 2.A.6) family. MmpL subfamily.</text>
</comment>
<dbReference type="NCBIfam" id="TIGR03057">
    <property type="entry name" value="xxxLxxG_by_4"/>
    <property type="match status" value="5"/>
</dbReference>
<feature type="transmembrane region" description="Helical" evidence="8">
    <location>
        <begin position="1262"/>
        <end position="1282"/>
    </location>
</feature>
<dbReference type="PANTHER" id="PTHR33406:SF6">
    <property type="entry name" value="MEMBRANE PROTEIN YDGH-RELATED"/>
    <property type="match status" value="1"/>
</dbReference>
<name>A0A0R1ZM61_9LACO</name>
<dbReference type="InterPro" id="IPR023908">
    <property type="entry name" value="xxxLxxG_rpt"/>
</dbReference>
<feature type="domain" description="SSD" evidence="9">
    <location>
        <begin position="1267"/>
        <end position="1394"/>
    </location>
</feature>
<dbReference type="Proteomes" id="UP000051291">
    <property type="component" value="Unassembled WGS sequence"/>
</dbReference>
<dbReference type="SUPFAM" id="SSF82866">
    <property type="entry name" value="Multidrug efflux transporter AcrB transmembrane domain"/>
    <property type="match status" value="2"/>
</dbReference>
<evidence type="ECO:0000256" key="5">
    <source>
        <dbReference type="ARBA" id="ARBA00022989"/>
    </source>
</evidence>
<feature type="transmembrane region" description="Helical" evidence="8">
    <location>
        <begin position="1294"/>
        <end position="1315"/>
    </location>
</feature>
<dbReference type="Gene3D" id="1.10.287.950">
    <property type="entry name" value="Methyl-accepting chemotaxis protein"/>
    <property type="match status" value="1"/>
</dbReference>
<keyword evidence="5 8" id="KW-1133">Transmembrane helix</keyword>
<keyword evidence="6 8" id="KW-0472">Membrane</keyword>
<keyword evidence="11" id="KW-1185">Reference proteome</keyword>
<dbReference type="PATRIC" id="fig|1423820.4.peg.1069"/>
<proteinExistence type="inferred from homology"/>